<evidence type="ECO:0000259" key="6">
    <source>
        <dbReference type="PROSITE" id="PS50089"/>
    </source>
</evidence>
<keyword evidence="2 4" id="KW-0863">Zinc-finger</keyword>
<dbReference type="SUPFAM" id="SSF55811">
    <property type="entry name" value="Nudix"/>
    <property type="match status" value="1"/>
</dbReference>
<evidence type="ECO:0000256" key="4">
    <source>
        <dbReference type="PROSITE-ProRule" id="PRU00175"/>
    </source>
</evidence>
<protein>
    <recommendedName>
        <fullName evidence="6">RING-type domain-containing protein</fullName>
    </recommendedName>
</protein>
<dbReference type="GO" id="GO:0008270">
    <property type="term" value="F:zinc ion binding"/>
    <property type="evidence" value="ECO:0007669"/>
    <property type="project" value="UniProtKB-KW"/>
</dbReference>
<accession>A0ABD2ZVW0</accession>
<dbReference type="Proteomes" id="UP001630127">
    <property type="component" value="Unassembled WGS sequence"/>
</dbReference>
<comment type="caution">
    <text evidence="7">The sequence shown here is derived from an EMBL/GenBank/DDBJ whole genome shotgun (WGS) entry which is preliminary data.</text>
</comment>
<keyword evidence="8" id="KW-1185">Reference proteome</keyword>
<evidence type="ECO:0000256" key="3">
    <source>
        <dbReference type="ARBA" id="ARBA00022833"/>
    </source>
</evidence>
<dbReference type="PANTHER" id="PTHR36395">
    <property type="entry name" value="RING-H2 ZINC FINGER PROTEIN"/>
    <property type="match status" value="1"/>
</dbReference>
<proteinExistence type="predicted"/>
<keyword evidence="3" id="KW-0862">Zinc</keyword>
<feature type="domain" description="RING-type" evidence="6">
    <location>
        <begin position="99"/>
        <end position="142"/>
    </location>
</feature>
<gene>
    <name evidence="7" type="ORF">ACH5RR_019867</name>
</gene>
<dbReference type="InterPro" id="IPR001841">
    <property type="entry name" value="Znf_RING"/>
</dbReference>
<dbReference type="PROSITE" id="PS50089">
    <property type="entry name" value="ZF_RING_2"/>
    <property type="match status" value="1"/>
</dbReference>
<evidence type="ECO:0000256" key="2">
    <source>
        <dbReference type="ARBA" id="ARBA00022771"/>
    </source>
</evidence>
<dbReference type="EMBL" id="JBJUIK010000008">
    <property type="protein sequence ID" value="KAL3521718.1"/>
    <property type="molecule type" value="Genomic_DNA"/>
</dbReference>
<dbReference type="InterPro" id="IPR013083">
    <property type="entry name" value="Znf_RING/FYVE/PHD"/>
</dbReference>
<dbReference type="PANTHER" id="PTHR36395:SF1">
    <property type="entry name" value="RING-H2 ZINC FINGER PROTEIN"/>
    <property type="match status" value="1"/>
</dbReference>
<keyword evidence="1" id="KW-0479">Metal-binding</keyword>
<dbReference type="SMART" id="SM00744">
    <property type="entry name" value="RINGv"/>
    <property type="match status" value="1"/>
</dbReference>
<dbReference type="SMART" id="SM00184">
    <property type="entry name" value="RING"/>
    <property type="match status" value="1"/>
</dbReference>
<evidence type="ECO:0000256" key="1">
    <source>
        <dbReference type="ARBA" id="ARBA00022723"/>
    </source>
</evidence>
<feature type="compositionally biased region" description="Polar residues" evidence="5">
    <location>
        <begin position="351"/>
        <end position="370"/>
    </location>
</feature>
<evidence type="ECO:0000256" key="5">
    <source>
        <dbReference type="SAM" id="MobiDB-lite"/>
    </source>
</evidence>
<dbReference type="AlphaFoldDB" id="A0ABD2ZVW0"/>
<feature type="region of interest" description="Disordered" evidence="5">
    <location>
        <begin position="350"/>
        <end position="370"/>
    </location>
</feature>
<dbReference type="Pfam" id="PF13639">
    <property type="entry name" value="zf-RING_2"/>
    <property type="match status" value="1"/>
</dbReference>
<reference evidence="7 8" key="1">
    <citation type="submission" date="2024-11" db="EMBL/GenBank/DDBJ databases">
        <title>A near-complete genome assembly of Cinchona calisaya.</title>
        <authorList>
            <person name="Lian D.C."/>
            <person name="Zhao X.W."/>
            <person name="Wei L."/>
        </authorList>
    </citation>
    <scope>NUCLEOTIDE SEQUENCE [LARGE SCALE GENOMIC DNA]</scope>
    <source>
        <tissue evidence="7">Nenye</tissue>
    </source>
</reference>
<sequence length="573" mass="64748">MGLLNGVQNHFAILKYLFSHLFLVCNHQKKQNPADSRPFDQEQLEHDHSLIPFPVPVQSSITAAAIKKKLPVNEYKRVVIQRLKKNENHDEDGEEDPRCAICLDNLEANHEVRELHNCRHVYHKQCLDGWVETGHVTCPFCRAKLLAAEDPTEKQRDPWRSERMMYLFGNDAASTGQALTHLSEKDILSEKQDFAFAMDGFGFLEWNGLLPKQKGVKRGESSISDPYAKLPFQPQISAIHFFCASKRLVSWEALCCFYNSVIENHYLVVYYMSSHPPPPPLPPPQHLQLQSHTHLNKKPITSLSDFIFTAFSLFLIFSSPKSTTTTTFTLLPRISFPLNNPRRFFRIPNMSLPSPSSKSRPNFPNPQSLSDWLKPRLPSDSFASWGVKPGTKNVHNLWLELSEGETLLADSTPPIRTVEVVVVRVIGKDNKVLIESHQQLSNGDVRNRCRPLSEKMKPGESVEAAVFRAVKEELGSIIDVGLDSSGNFCTNGIVKIVPNSYSKKVEERVSVSYPGLPACYLLHTVDAVVVGLPEGEFCTEEVEEYADSEVKRVAEGAVSCKKHFWKWVDPYSV</sequence>
<dbReference type="InterPro" id="IPR011016">
    <property type="entry name" value="Znf_RING-CH"/>
</dbReference>
<evidence type="ECO:0000313" key="7">
    <source>
        <dbReference type="EMBL" id="KAL3521718.1"/>
    </source>
</evidence>
<dbReference type="InterPro" id="IPR015797">
    <property type="entry name" value="NUDIX_hydrolase-like_dom_sf"/>
</dbReference>
<dbReference type="SUPFAM" id="SSF57850">
    <property type="entry name" value="RING/U-box"/>
    <property type="match status" value="1"/>
</dbReference>
<dbReference type="Gene3D" id="3.30.40.10">
    <property type="entry name" value="Zinc/RING finger domain, C3HC4 (zinc finger)"/>
    <property type="match status" value="1"/>
</dbReference>
<evidence type="ECO:0000313" key="8">
    <source>
        <dbReference type="Proteomes" id="UP001630127"/>
    </source>
</evidence>
<organism evidence="7 8">
    <name type="scientific">Cinchona calisaya</name>
    <dbReference type="NCBI Taxonomy" id="153742"/>
    <lineage>
        <taxon>Eukaryota</taxon>
        <taxon>Viridiplantae</taxon>
        <taxon>Streptophyta</taxon>
        <taxon>Embryophyta</taxon>
        <taxon>Tracheophyta</taxon>
        <taxon>Spermatophyta</taxon>
        <taxon>Magnoliopsida</taxon>
        <taxon>eudicotyledons</taxon>
        <taxon>Gunneridae</taxon>
        <taxon>Pentapetalae</taxon>
        <taxon>asterids</taxon>
        <taxon>lamiids</taxon>
        <taxon>Gentianales</taxon>
        <taxon>Rubiaceae</taxon>
        <taxon>Cinchonoideae</taxon>
        <taxon>Cinchoneae</taxon>
        <taxon>Cinchona</taxon>
    </lineage>
</organism>
<name>A0ABD2ZVW0_9GENT</name>